<evidence type="ECO:0000256" key="7">
    <source>
        <dbReference type="ARBA" id="ARBA00048421"/>
    </source>
</evidence>
<comment type="similarity">
    <text evidence="2">Belongs to the bacterial phospholipase C family.</text>
</comment>
<name>A0A918DWX7_9ACTN</name>
<keyword evidence="8" id="KW-0732">Signal</keyword>
<evidence type="ECO:0000256" key="6">
    <source>
        <dbReference type="ARBA" id="ARBA00023026"/>
    </source>
</evidence>
<reference evidence="9" key="1">
    <citation type="journal article" date="2014" name="Int. J. Syst. Evol. Microbiol.">
        <title>Complete genome sequence of Corynebacterium casei LMG S-19264T (=DSM 44701T), isolated from a smear-ripened cheese.</title>
        <authorList>
            <consortium name="US DOE Joint Genome Institute (JGI-PGF)"/>
            <person name="Walter F."/>
            <person name="Albersmeier A."/>
            <person name="Kalinowski J."/>
            <person name="Ruckert C."/>
        </authorList>
    </citation>
    <scope>NUCLEOTIDE SEQUENCE</scope>
    <source>
        <strain evidence="9">CGMCC 4.7201</strain>
    </source>
</reference>
<dbReference type="RefSeq" id="WP_229698384.1">
    <property type="nucleotide sequence ID" value="NZ_BMMS01000010.1"/>
</dbReference>
<keyword evidence="5" id="KW-0378">Hydrolase</keyword>
<dbReference type="SUPFAM" id="SSF53649">
    <property type="entry name" value="Alkaline phosphatase-like"/>
    <property type="match status" value="1"/>
</dbReference>
<gene>
    <name evidence="9" type="ORF">GCM10012280_26110</name>
</gene>
<comment type="catalytic activity">
    <reaction evidence="7">
        <text>a 1,2-diacyl-sn-glycero-3-phosphocholine + H2O = phosphocholine + a 1,2-diacyl-sn-glycerol + H(+)</text>
        <dbReference type="Rhea" id="RHEA:10604"/>
        <dbReference type="ChEBI" id="CHEBI:15377"/>
        <dbReference type="ChEBI" id="CHEBI:15378"/>
        <dbReference type="ChEBI" id="CHEBI:17815"/>
        <dbReference type="ChEBI" id="CHEBI:57643"/>
        <dbReference type="ChEBI" id="CHEBI:295975"/>
        <dbReference type="EC" id="3.1.4.3"/>
    </reaction>
    <physiologicalReaction direction="left-to-right" evidence="7">
        <dbReference type="Rhea" id="RHEA:10605"/>
    </physiologicalReaction>
</comment>
<dbReference type="InterPro" id="IPR006311">
    <property type="entry name" value="TAT_signal"/>
</dbReference>
<dbReference type="Gene3D" id="3.40.720.10">
    <property type="entry name" value="Alkaline Phosphatase, subunit A"/>
    <property type="match status" value="1"/>
</dbReference>
<sequence>MPTAKPRSRRTLTALASAFGTAAASIGLWAGFGAPSDAHAAATVPTPAHVVVVVFENHAYSQVIGSSSAPYINSLKSGGANLTAGYAETHPSQPNYFALFSGGTQGITDDSCYTPGFSSKANLASELIAAGKSWASYNETLPSQGSTVCSSGKYARKHNPWFGFSNVPTSTAHTFGQFPSDYTKLPDVSFVVPNLCSDMHDCSVSTGDTWLKNNLGAYAAWAKTHNSLLVVTFDEDNRLSGNRIATVLYGQQVTAGSSSSTTCNHYNLLRTLEDMHGTAHAGNAANAAPITGIWNQ</sequence>
<feature type="chain" id="PRO_5037553705" description="phospholipase C" evidence="8">
    <location>
        <begin position="41"/>
        <end position="296"/>
    </location>
</feature>
<evidence type="ECO:0000256" key="2">
    <source>
        <dbReference type="ARBA" id="ARBA00009717"/>
    </source>
</evidence>
<keyword evidence="4" id="KW-0964">Secreted</keyword>
<evidence type="ECO:0000313" key="9">
    <source>
        <dbReference type="EMBL" id="GGO87505.1"/>
    </source>
</evidence>
<organism evidence="9 10">
    <name type="scientific">Wenjunlia tyrosinilytica</name>
    <dbReference type="NCBI Taxonomy" id="1544741"/>
    <lineage>
        <taxon>Bacteria</taxon>
        <taxon>Bacillati</taxon>
        <taxon>Actinomycetota</taxon>
        <taxon>Actinomycetes</taxon>
        <taxon>Kitasatosporales</taxon>
        <taxon>Streptomycetaceae</taxon>
        <taxon>Wenjunlia</taxon>
    </lineage>
</organism>
<dbReference type="Proteomes" id="UP000641932">
    <property type="component" value="Unassembled WGS sequence"/>
</dbReference>
<evidence type="ECO:0000256" key="4">
    <source>
        <dbReference type="ARBA" id="ARBA00022512"/>
    </source>
</evidence>
<evidence type="ECO:0000256" key="1">
    <source>
        <dbReference type="ARBA" id="ARBA00004191"/>
    </source>
</evidence>
<dbReference type="GO" id="GO:0034480">
    <property type="term" value="F:phosphatidylcholine phospholipase C activity"/>
    <property type="evidence" value="ECO:0007669"/>
    <property type="project" value="UniProtKB-EC"/>
</dbReference>
<feature type="signal peptide" evidence="8">
    <location>
        <begin position="1"/>
        <end position="40"/>
    </location>
</feature>
<dbReference type="InterPro" id="IPR017850">
    <property type="entry name" value="Alkaline_phosphatase_core_sf"/>
</dbReference>
<keyword evidence="10" id="KW-1185">Reference proteome</keyword>
<dbReference type="PANTHER" id="PTHR31956:SF1">
    <property type="entry name" value="NON-SPECIFIC PHOSPHOLIPASE C1"/>
    <property type="match status" value="1"/>
</dbReference>
<dbReference type="PROSITE" id="PS51318">
    <property type="entry name" value="TAT"/>
    <property type="match status" value="1"/>
</dbReference>
<protein>
    <recommendedName>
        <fullName evidence="3">phospholipase C</fullName>
        <ecNumber evidence="3">3.1.4.3</ecNumber>
    </recommendedName>
</protein>
<comment type="caution">
    <text evidence="9">The sequence shown here is derived from an EMBL/GenBank/DDBJ whole genome shotgun (WGS) entry which is preliminary data.</text>
</comment>
<accession>A0A918DWX7</accession>
<proteinExistence type="inferred from homology"/>
<dbReference type="EC" id="3.1.4.3" evidence="3"/>
<dbReference type="EMBL" id="BMMS01000010">
    <property type="protein sequence ID" value="GGO87505.1"/>
    <property type="molecule type" value="Genomic_DNA"/>
</dbReference>
<keyword evidence="6" id="KW-0843">Virulence</keyword>
<comment type="subcellular location">
    <subcellularLocation>
        <location evidence="1">Secreted</location>
        <location evidence="1">Cell wall</location>
    </subcellularLocation>
</comment>
<dbReference type="AlphaFoldDB" id="A0A918DWX7"/>
<keyword evidence="4" id="KW-0134">Cell wall</keyword>
<dbReference type="InterPro" id="IPR007312">
    <property type="entry name" value="Phosphoesterase"/>
</dbReference>
<dbReference type="Pfam" id="PF04185">
    <property type="entry name" value="Phosphoesterase"/>
    <property type="match status" value="1"/>
</dbReference>
<evidence type="ECO:0000313" key="10">
    <source>
        <dbReference type="Proteomes" id="UP000641932"/>
    </source>
</evidence>
<dbReference type="PANTHER" id="PTHR31956">
    <property type="entry name" value="NON-SPECIFIC PHOSPHOLIPASE C4-RELATED"/>
    <property type="match status" value="1"/>
</dbReference>
<evidence type="ECO:0000256" key="3">
    <source>
        <dbReference type="ARBA" id="ARBA00012018"/>
    </source>
</evidence>
<reference evidence="9" key="2">
    <citation type="submission" date="2020-09" db="EMBL/GenBank/DDBJ databases">
        <authorList>
            <person name="Sun Q."/>
            <person name="Zhou Y."/>
        </authorList>
    </citation>
    <scope>NUCLEOTIDE SEQUENCE</scope>
    <source>
        <strain evidence="9">CGMCC 4.7201</strain>
    </source>
</reference>
<evidence type="ECO:0000256" key="8">
    <source>
        <dbReference type="SAM" id="SignalP"/>
    </source>
</evidence>
<evidence type="ECO:0000256" key="5">
    <source>
        <dbReference type="ARBA" id="ARBA00022801"/>
    </source>
</evidence>